<name>X0VI89_9ZZZZ</name>
<reference evidence="1" key="1">
    <citation type="journal article" date="2014" name="Front. Microbiol.">
        <title>High frequency of phylogenetically diverse reductive dehalogenase-homologous genes in deep subseafloor sedimentary metagenomes.</title>
        <authorList>
            <person name="Kawai M."/>
            <person name="Futagami T."/>
            <person name="Toyoda A."/>
            <person name="Takaki Y."/>
            <person name="Nishi S."/>
            <person name="Hori S."/>
            <person name="Arai W."/>
            <person name="Tsubouchi T."/>
            <person name="Morono Y."/>
            <person name="Uchiyama I."/>
            <person name="Ito T."/>
            <person name="Fujiyama A."/>
            <person name="Inagaki F."/>
            <person name="Takami H."/>
        </authorList>
    </citation>
    <scope>NUCLEOTIDE SEQUENCE</scope>
    <source>
        <strain evidence="1">Expedition CK06-06</strain>
    </source>
</reference>
<sequence length="259" mass="29084">WPWHPSDPEGRDIAALTRYYSNQVTKSISDEPAIVGEFGLSGAGWGESPDVEHDDQGVHLHNALWSSLMSGMASTGLSWHWNAHQQFDTTWWRHYTAIANFFEGLQTANLSVMQPVNVNRLDIFSIPSSQSIEADLQSGKLPDELRAAFAEEQVPLFEETRIREIDGNTRWEMDAFMSGNLVKTYILVISGGLINISVKYDDQISSVDFSCSNEKLRALGLRGDNAAYIWIQNTDNTWWNNLQDQVLEPQSGSLTVTGF</sequence>
<proteinExistence type="predicted"/>
<accession>X0VI89</accession>
<organism evidence="1">
    <name type="scientific">marine sediment metagenome</name>
    <dbReference type="NCBI Taxonomy" id="412755"/>
    <lineage>
        <taxon>unclassified sequences</taxon>
        <taxon>metagenomes</taxon>
        <taxon>ecological metagenomes</taxon>
    </lineage>
</organism>
<gene>
    <name evidence="1" type="ORF">S01H1_52672</name>
</gene>
<protein>
    <submittedName>
        <fullName evidence="1">Uncharacterized protein</fullName>
    </submittedName>
</protein>
<comment type="caution">
    <text evidence="1">The sequence shown here is derived from an EMBL/GenBank/DDBJ whole genome shotgun (WGS) entry which is preliminary data.</text>
</comment>
<feature type="non-terminal residue" evidence="1">
    <location>
        <position position="1"/>
    </location>
</feature>
<dbReference type="AlphaFoldDB" id="X0VI89"/>
<dbReference type="EMBL" id="BARS01034058">
    <property type="protein sequence ID" value="GAG17950.1"/>
    <property type="molecule type" value="Genomic_DNA"/>
</dbReference>
<feature type="non-terminal residue" evidence="1">
    <location>
        <position position="259"/>
    </location>
</feature>
<evidence type="ECO:0000313" key="1">
    <source>
        <dbReference type="EMBL" id="GAG17950.1"/>
    </source>
</evidence>